<dbReference type="AlphaFoldDB" id="A0A385YR36"/>
<proteinExistence type="predicted"/>
<dbReference type="KEGG" id="paek:D3873_04765"/>
<dbReference type="OrthoDB" id="2351076at2"/>
<dbReference type="RefSeq" id="WP_119882965.1">
    <property type="nucleotide sequence ID" value="NZ_CP032418.1"/>
</dbReference>
<dbReference type="Proteomes" id="UP000265725">
    <property type="component" value="Chromosome"/>
</dbReference>
<protein>
    <recommendedName>
        <fullName evidence="3">Flagellar hook-length control protein-like C-terminal domain-containing protein</fullName>
    </recommendedName>
</protein>
<evidence type="ECO:0000313" key="2">
    <source>
        <dbReference type="Proteomes" id="UP000265725"/>
    </source>
</evidence>
<evidence type="ECO:0000313" key="1">
    <source>
        <dbReference type="EMBL" id="AYC29225.1"/>
    </source>
</evidence>
<reference evidence="2" key="1">
    <citation type="submission" date="2018-09" db="EMBL/GenBank/DDBJ databases">
        <authorList>
            <person name="Zhu H."/>
        </authorList>
    </citation>
    <scope>NUCLEOTIDE SEQUENCE [LARGE SCALE GENOMIC DNA]</scope>
    <source>
        <strain evidence="2">K2R23-3</strain>
    </source>
</reference>
<accession>A0A385YR36</accession>
<dbReference type="EMBL" id="CP032418">
    <property type="protein sequence ID" value="AYC29225.1"/>
    <property type="molecule type" value="Genomic_DNA"/>
</dbReference>
<keyword evidence="2" id="KW-1185">Reference proteome</keyword>
<evidence type="ECO:0008006" key="3">
    <source>
        <dbReference type="Google" id="ProtNLM"/>
    </source>
</evidence>
<name>A0A385YR36_9BACL</name>
<gene>
    <name evidence="1" type="ORF">D3873_04765</name>
</gene>
<organism evidence="1 2">
    <name type="scientific">Paenisporosarcina cavernae</name>
    <dbReference type="NCBI Taxonomy" id="2320858"/>
    <lineage>
        <taxon>Bacteria</taxon>
        <taxon>Bacillati</taxon>
        <taxon>Bacillota</taxon>
        <taxon>Bacilli</taxon>
        <taxon>Bacillales</taxon>
        <taxon>Caryophanaceae</taxon>
        <taxon>Paenisporosarcina</taxon>
    </lineage>
</organism>
<sequence>MTSFPSIQPNSQSIPVSEKGLSLKSGQVFHGTITKLFPDQMAEVQVGNQKMMAKLEVPLKAGDAHFFQVTKASPEMQIKVVTSPLQGQQGSSASISQLLDSMQLPKTETMEQLVKFMVKEQIPLSKEQLLQADQWLKALPANVSKTEALQAIQKMIQLKAPFTTEVFQSLISGQSKEGLQPFITQLKQLLPMEPNIPNATKQQLLQNIQNVTVPFQKEVVLTTVGVLLHQVMNEEGSISARAAALQFLKETNLSTQISSISSFTSSTIKQMVANPATVLSMAQEFVQKAPLSVEQRTTMQSLLSVVQAAESSPSMKASALPVLSNEVLKAGTQLMQQGNFQSTEVTSLRDQFVQLLQQVNGEKGSSFPMQALQKALQETNSIVVRKAIVEANLQVESQVNLRAMDQAIKSTLQATGIFYEGLLQTKGDPAPGIVESLKPQLLALLAEHPVSAALKEASEQVVHRLNGLQLHSGENGPQQQILMQIPLDFFGRKMDATLQWNGRTKENGQIDANYARIMFYLDLTSMKETVIDMQIQNRVVTVTIFNEDSPMSGNVQSFQKALKAGLADKDYQLSGVFFKPFTQAPEQANKQKARIEGTTGVDIKI</sequence>